<keyword evidence="2" id="KW-0812">Transmembrane</keyword>
<protein>
    <submittedName>
        <fullName evidence="3">Uncharacterized protein</fullName>
    </submittedName>
</protein>
<feature type="non-terminal residue" evidence="3">
    <location>
        <position position="1"/>
    </location>
</feature>
<feature type="compositionally biased region" description="Low complexity" evidence="1">
    <location>
        <begin position="158"/>
        <end position="173"/>
    </location>
</feature>
<organism evidence="3 4">
    <name type="scientific">Prorocentrum cordatum</name>
    <dbReference type="NCBI Taxonomy" id="2364126"/>
    <lineage>
        <taxon>Eukaryota</taxon>
        <taxon>Sar</taxon>
        <taxon>Alveolata</taxon>
        <taxon>Dinophyceae</taxon>
        <taxon>Prorocentrales</taxon>
        <taxon>Prorocentraceae</taxon>
        <taxon>Prorocentrum</taxon>
    </lineage>
</organism>
<gene>
    <name evidence="3" type="ORF">PCOR1329_LOCUS59244</name>
</gene>
<dbReference type="Proteomes" id="UP001189429">
    <property type="component" value="Unassembled WGS sequence"/>
</dbReference>
<accession>A0ABN9VLS9</accession>
<feature type="compositionally biased region" description="Low complexity" evidence="1">
    <location>
        <begin position="131"/>
        <end position="151"/>
    </location>
</feature>
<dbReference type="EMBL" id="CAUYUJ010017382">
    <property type="protein sequence ID" value="CAK0874287.1"/>
    <property type="molecule type" value="Genomic_DNA"/>
</dbReference>
<keyword evidence="2" id="KW-0472">Membrane</keyword>
<evidence type="ECO:0000256" key="2">
    <source>
        <dbReference type="SAM" id="Phobius"/>
    </source>
</evidence>
<evidence type="ECO:0000313" key="3">
    <source>
        <dbReference type="EMBL" id="CAK0874287.1"/>
    </source>
</evidence>
<sequence length="182" mass="18536">EGALRSPLLSSCRGVMGRAARASGGRVRAHLEKVHYEYIPQIEEAAWRCKNDDDCEENGDSTGRGKGGVVAVAVACVGVLVFCCCAACLAFMYQAKRRSSHGVGNPPELSSSDPHQDDNVVIGSPVDDRPGGSAAAGAAMGLPPAGAPQAAKDPDAENNNAGVVAVGHPVPGHSPDAEKAAP</sequence>
<reference evidence="3" key="1">
    <citation type="submission" date="2023-10" db="EMBL/GenBank/DDBJ databases">
        <authorList>
            <person name="Chen Y."/>
            <person name="Shah S."/>
            <person name="Dougan E. K."/>
            <person name="Thang M."/>
            <person name="Chan C."/>
        </authorList>
    </citation>
    <scope>NUCLEOTIDE SEQUENCE [LARGE SCALE GENOMIC DNA]</scope>
</reference>
<keyword evidence="2" id="KW-1133">Transmembrane helix</keyword>
<feature type="region of interest" description="Disordered" evidence="1">
    <location>
        <begin position="100"/>
        <end position="182"/>
    </location>
</feature>
<name>A0ABN9VLS9_9DINO</name>
<feature type="transmembrane region" description="Helical" evidence="2">
    <location>
        <begin position="69"/>
        <end position="93"/>
    </location>
</feature>
<proteinExistence type="predicted"/>
<evidence type="ECO:0000313" key="4">
    <source>
        <dbReference type="Proteomes" id="UP001189429"/>
    </source>
</evidence>
<comment type="caution">
    <text evidence="3">The sequence shown here is derived from an EMBL/GenBank/DDBJ whole genome shotgun (WGS) entry which is preliminary data.</text>
</comment>
<evidence type="ECO:0000256" key="1">
    <source>
        <dbReference type="SAM" id="MobiDB-lite"/>
    </source>
</evidence>
<keyword evidence="4" id="KW-1185">Reference proteome</keyword>